<dbReference type="PROSITE" id="PS00330">
    <property type="entry name" value="HEMOLYSIN_CALCIUM"/>
    <property type="match status" value="8"/>
</dbReference>
<accession>A0A4Z0NF67</accession>
<gene>
    <name evidence="3" type="ORF">EU555_32795</name>
</gene>
<evidence type="ECO:0000313" key="4">
    <source>
        <dbReference type="Proteomes" id="UP000297535"/>
    </source>
</evidence>
<dbReference type="PRINTS" id="PR00313">
    <property type="entry name" value="CABNDNGRPT"/>
</dbReference>
<dbReference type="PANTHER" id="PTHR38340">
    <property type="entry name" value="S-LAYER PROTEIN"/>
    <property type="match status" value="1"/>
</dbReference>
<dbReference type="Proteomes" id="UP000297535">
    <property type="component" value="Unassembled WGS sequence"/>
</dbReference>
<name>A0A4Z0NF67_9HYPH</name>
<dbReference type="EMBL" id="SRLB01000047">
    <property type="protein sequence ID" value="TGD94036.1"/>
    <property type="molecule type" value="Genomic_DNA"/>
</dbReference>
<dbReference type="RefSeq" id="WP_135419529.1">
    <property type="nucleotide sequence ID" value="NZ_SRLB01000047.1"/>
</dbReference>
<evidence type="ECO:0000256" key="2">
    <source>
        <dbReference type="ARBA" id="ARBA00022525"/>
    </source>
</evidence>
<reference evidence="3 4" key="1">
    <citation type="submission" date="2019-04" db="EMBL/GenBank/DDBJ databases">
        <authorList>
            <person name="Feng G."/>
            <person name="Zhu H."/>
        </authorList>
    </citation>
    <scope>NUCLEOTIDE SEQUENCE [LARGE SCALE GENOMIC DNA]</scope>
    <source>
        <strain evidence="3 4">6HR-1</strain>
    </source>
</reference>
<dbReference type="InterPro" id="IPR001343">
    <property type="entry name" value="Hemolysn_Ca-bd"/>
</dbReference>
<dbReference type="InterPro" id="IPR011049">
    <property type="entry name" value="Serralysin-like_metalloprot_C"/>
</dbReference>
<protein>
    <submittedName>
        <fullName evidence="3">Calcium-binding protein</fullName>
    </submittedName>
</protein>
<organism evidence="3 4">
    <name type="scientific">Methylobacterium nonmethylotrophicum</name>
    <dbReference type="NCBI Taxonomy" id="1141884"/>
    <lineage>
        <taxon>Bacteria</taxon>
        <taxon>Pseudomonadati</taxon>
        <taxon>Pseudomonadota</taxon>
        <taxon>Alphaproteobacteria</taxon>
        <taxon>Hyphomicrobiales</taxon>
        <taxon>Methylobacteriaceae</taxon>
        <taxon>Methylobacterium</taxon>
    </lineage>
</organism>
<dbReference type="Gene3D" id="2.150.10.10">
    <property type="entry name" value="Serralysin-like metalloprotease, C-terminal"/>
    <property type="match status" value="7"/>
</dbReference>
<dbReference type="AlphaFoldDB" id="A0A4Z0NF67"/>
<evidence type="ECO:0000256" key="1">
    <source>
        <dbReference type="ARBA" id="ARBA00004613"/>
    </source>
</evidence>
<comment type="subcellular location">
    <subcellularLocation>
        <location evidence="1">Secreted</location>
    </subcellularLocation>
</comment>
<dbReference type="PANTHER" id="PTHR38340:SF1">
    <property type="entry name" value="S-LAYER PROTEIN"/>
    <property type="match status" value="1"/>
</dbReference>
<keyword evidence="4" id="KW-1185">Reference proteome</keyword>
<dbReference type="InterPro" id="IPR050557">
    <property type="entry name" value="RTX_toxin/Mannuronan_C5-epim"/>
</dbReference>
<dbReference type="OrthoDB" id="5380561at2"/>
<dbReference type="Pfam" id="PF00353">
    <property type="entry name" value="HemolysinCabind"/>
    <property type="match status" value="9"/>
</dbReference>
<dbReference type="InterPro" id="IPR018511">
    <property type="entry name" value="Hemolysin-typ_Ca-bd_CS"/>
</dbReference>
<keyword evidence="2" id="KW-0964">Secreted</keyword>
<proteinExistence type="predicted"/>
<sequence length="693" mass="71340">MPTGYKKTPGKLISGTGSSSLYGTNGDDTISGAGGDHIMIGYNGNDVYIIDSAGDKIVETYTGGHDTIISKLTTYTLGDHLEDLIFGGLDDFKGTGNSLSNLMVGGIGNDTLDGGDGWDTLQGGAGNDVLKGGNLFDDLFGGAGDDVLYGGDASGDDGYSDRLDGGTGADTMVGGDGNDSYTVDTVKDVIIEKAGPWSGSDTVHTSLSMYELPDNIENLRFDAHGELVSGYLWGYGNESNNFMMLNNGGGYLQSDGGDDTLIGGTGADALWGGLGNDIVVGWDGHDILAGQDGHDTVDGGLGNDLIHADADGDMIYGGSGNDTVDYSDDYDLYTGIVVHADGRVTGGTGADQLSDVENIVGTRFADVLLGLGDHVANRLEGGLGDDFFDGRGGADTLDGGYGWDSVTYAQSEAGVFVNLMTGKGSGGDAEGNTLVSIENVFGSQYDDSAFGGAERNYLSGRGGVDNLYGGGGDDRLEGGEGGDVLDGGIGFDWADYRNASSGVTVDLVNQAANQGEAKGDVLTGIEALDGSAHGDNLRGNGEANELWGNDGADDLFGRAGVDTLRGGSGNDYLEGGAGKDDLWGGAGADNFAFRNPAEGGDRLHDFKHGEDFISIELKNFVNLKHQYYPDHWFEANATGAAKGWMPQVVYNTTDGTLWFDDNGAAAGGTSLIATLDKVGGIAPTVTAGDILLS</sequence>
<dbReference type="SUPFAM" id="SSF51120">
    <property type="entry name" value="beta-Roll"/>
    <property type="match status" value="3"/>
</dbReference>
<dbReference type="GO" id="GO:0005509">
    <property type="term" value="F:calcium ion binding"/>
    <property type="evidence" value="ECO:0007669"/>
    <property type="project" value="InterPro"/>
</dbReference>
<dbReference type="GO" id="GO:0005576">
    <property type="term" value="C:extracellular region"/>
    <property type="evidence" value="ECO:0007669"/>
    <property type="project" value="UniProtKB-SubCell"/>
</dbReference>
<evidence type="ECO:0000313" key="3">
    <source>
        <dbReference type="EMBL" id="TGD94036.1"/>
    </source>
</evidence>
<comment type="caution">
    <text evidence="3">The sequence shown here is derived from an EMBL/GenBank/DDBJ whole genome shotgun (WGS) entry which is preliminary data.</text>
</comment>